<keyword evidence="2" id="KW-1185">Reference proteome</keyword>
<sequence length="266" mass="29426">MTRYDLLYDNPRCSLSPTAGCDEMKSGVERLFLFLCVLSMTVFDSVHLTRTEDVLDKIKTGLKYASNYLETAKDIADLVSKSLGQDKQNLKQKRGEDGDDEVKQPFGPTNLVSAFFRLIGLDSPKIAAIAVNSIIFLAQMISSLVGVKQSQGNIARNMNDAAPTWDPVKFILENKNDKVQALVEQARDANLPNHLIARTSGSDSACIRLLLCKSSPVIRAAQTSLGNKSQYGARQLTAWLPSREEFEANSDECEDQHTDCNLFSSR</sequence>
<organism evidence="2">
    <name type="scientific">Harpegnathos saltator</name>
    <name type="common">Jerdon's jumping ant</name>
    <dbReference type="NCBI Taxonomy" id="610380"/>
    <lineage>
        <taxon>Eukaryota</taxon>
        <taxon>Metazoa</taxon>
        <taxon>Ecdysozoa</taxon>
        <taxon>Arthropoda</taxon>
        <taxon>Hexapoda</taxon>
        <taxon>Insecta</taxon>
        <taxon>Pterygota</taxon>
        <taxon>Neoptera</taxon>
        <taxon>Endopterygota</taxon>
        <taxon>Hymenoptera</taxon>
        <taxon>Apocrita</taxon>
        <taxon>Aculeata</taxon>
        <taxon>Formicoidea</taxon>
        <taxon>Formicidae</taxon>
        <taxon>Ponerinae</taxon>
        <taxon>Ponerini</taxon>
        <taxon>Harpegnathos</taxon>
    </lineage>
</organism>
<name>E2BSW7_HARSA</name>
<dbReference type="InParanoid" id="E2BSW7"/>
<reference evidence="1 2" key="1">
    <citation type="journal article" date="2010" name="Science">
        <title>Genomic comparison of the ants Camponotus floridanus and Harpegnathos saltator.</title>
        <authorList>
            <person name="Bonasio R."/>
            <person name="Zhang G."/>
            <person name="Ye C."/>
            <person name="Mutti N.S."/>
            <person name="Fang X."/>
            <person name="Qin N."/>
            <person name="Donahue G."/>
            <person name="Yang P."/>
            <person name="Li Q."/>
            <person name="Li C."/>
            <person name="Zhang P."/>
            <person name="Huang Z."/>
            <person name="Berger S.L."/>
            <person name="Reinberg D."/>
            <person name="Wang J."/>
            <person name="Liebig J."/>
        </authorList>
    </citation>
    <scope>NUCLEOTIDE SEQUENCE [LARGE SCALE GENOMIC DNA]</scope>
    <source>
        <strain evidence="1 2">R22 G/1</strain>
    </source>
</reference>
<dbReference type="AlphaFoldDB" id="E2BSW7"/>
<gene>
    <name evidence="1" type="ORF">EAI_00925</name>
</gene>
<dbReference type="EMBL" id="GL450306">
    <property type="protein sequence ID" value="EFN81215.1"/>
    <property type="molecule type" value="Genomic_DNA"/>
</dbReference>
<proteinExistence type="predicted"/>
<evidence type="ECO:0000313" key="1">
    <source>
        <dbReference type="EMBL" id="EFN81215.1"/>
    </source>
</evidence>
<dbReference type="OrthoDB" id="6575720at2759"/>
<protein>
    <submittedName>
        <fullName evidence="1">Uncharacterized protein</fullName>
    </submittedName>
</protein>
<evidence type="ECO:0000313" key="2">
    <source>
        <dbReference type="Proteomes" id="UP000008237"/>
    </source>
</evidence>
<dbReference type="OMA" id="GQMFGIN"/>
<dbReference type="Proteomes" id="UP000008237">
    <property type="component" value="Unassembled WGS sequence"/>
</dbReference>
<accession>E2BSW7</accession>